<protein>
    <submittedName>
        <fullName evidence="1">Uncharacterized protein</fullName>
    </submittedName>
</protein>
<organism evidence="1">
    <name type="scientific">Arundo donax</name>
    <name type="common">Giant reed</name>
    <name type="synonym">Donax arundinaceus</name>
    <dbReference type="NCBI Taxonomy" id="35708"/>
    <lineage>
        <taxon>Eukaryota</taxon>
        <taxon>Viridiplantae</taxon>
        <taxon>Streptophyta</taxon>
        <taxon>Embryophyta</taxon>
        <taxon>Tracheophyta</taxon>
        <taxon>Spermatophyta</taxon>
        <taxon>Magnoliopsida</taxon>
        <taxon>Liliopsida</taxon>
        <taxon>Poales</taxon>
        <taxon>Poaceae</taxon>
        <taxon>PACMAD clade</taxon>
        <taxon>Arundinoideae</taxon>
        <taxon>Arundineae</taxon>
        <taxon>Arundo</taxon>
    </lineage>
</organism>
<reference evidence="1" key="2">
    <citation type="journal article" date="2015" name="Data Brief">
        <title>Shoot transcriptome of the giant reed, Arundo donax.</title>
        <authorList>
            <person name="Barrero R.A."/>
            <person name="Guerrero F.D."/>
            <person name="Moolhuijzen P."/>
            <person name="Goolsby J.A."/>
            <person name="Tidwell J."/>
            <person name="Bellgard S.E."/>
            <person name="Bellgard M.I."/>
        </authorList>
    </citation>
    <scope>NUCLEOTIDE SEQUENCE</scope>
    <source>
        <tissue evidence="1">Shoot tissue taken approximately 20 cm above the soil surface</tissue>
    </source>
</reference>
<sequence length="63" mass="6968">MGQFWPIKTGHKLEMDLNVCQFLSPQQVLLHSFLSLCVCFHGVCLVPNFQASGVPLAKHAPTC</sequence>
<dbReference type="EMBL" id="GBRH01184526">
    <property type="protein sequence ID" value="JAE13370.1"/>
    <property type="molecule type" value="Transcribed_RNA"/>
</dbReference>
<evidence type="ECO:0000313" key="1">
    <source>
        <dbReference type="EMBL" id="JAE13370.1"/>
    </source>
</evidence>
<reference evidence="1" key="1">
    <citation type="submission" date="2014-09" db="EMBL/GenBank/DDBJ databases">
        <authorList>
            <person name="Magalhaes I.L.F."/>
            <person name="Oliveira U."/>
            <person name="Santos F.R."/>
            <person name="Vidigal T.H.D.A."/>
            <person name="Brescovit A.D."/>
            <person name="Santos A.J."/>
        </authorList>
    </citation>
    <scope>NUCLEOTIDE SEQUENCE</scope>
    <source>
        <tissue evidence="1">Shoot tissue taken approximately 20 cm above the soil surface</tissue>
    </source>
</reference>
<accession>A0A0A9FK01</accession>
<name>A0A0A9FK01_ARUDO</name>
<proteinExistence type="predicted"/>
<dbReference type="AlphaFoldDB" id="A0A0A9FK01"/>